<dbReference type="SUPFAM" id="SSF52540">
    <property type="entry name" value="P-loop containing nucleoside triphosphate hydrolases"/>
    <property type="match status" value="1"/>
</dbReference>
<dbReference type="SUPFAM" id="SSF46894">
    <property type="entry name" value="C-terminal effector domain of the bipartite response regulators"/>
    <property type="match status" value="1"/>
</dbReference>
<dbReference type="GeneID" id="95626452"/>
<dbReference type="GO" id="GO:0006355">
    <property type="term" value="P:regulation of DNA-templated transcription"/>
    <property type="evidence" value="ECO:0007669"/>
    <property type="project" value="InterPro"/>
</dbReference>
<dbReference type="InterPro" id="IPR000792">
    <property type="entry name" value="Tscrpt_reg_LuxR_C"/>
</dbReference>
<dbReference type="Gene3D" id="1.10.10.10">
    <property type="entry name" value="Winged helix-like DNA-binding domain superfamily/Winged helix DNA-binding domain"/>
    <property type="match status" value="1"/>
</dbReference>
<dbReference type="GO" id="GO:0003677">
    <property type="term" value="F:DNA binding"/>
    <property type="evidence" value="ECO:0007669"/>
    <property type="project" value="InterPro"/>
</dbReference>
<dbReference type="InterPro" id="IPR041664">
    <property type="entry name" value="AAA_16"/>
</dbReference>
<name>A0A7U9Q1S7_9ACTN</name>
<dbReference type="GO" id="GO:0005737">
    <property type="term" value="C:cytoplasm"/>
    <property type="evidence" value="ECO:0007669"/>
    <property type="project" value="TreeGrafter"/>
</dbReference>
<dbReference type="PROSITE" id="PS50043">
    <property type="entry name" value="HTH_LUXR_2"/>
    <property type="match status" value="1"/>
</dbReference>
<evidence type="ECO:0000256" key="2">
    <source>
        <dbReference type="ARBA" id="ARBA00022840"/>
    </source>
</evidence>
<dbReference type="Pfam" id="PF00196">
    <property type="entry name" value="GerE"/>
    <property type="match status" value="1"/>
</dbReference>
<keyword evidence="2" id="KW-0067">ATP-binding</keyword>
<evidence type="ECO:0000256" key="3">
    <source>
        <dbReference type="SAM" id="MobiDB-lite"/>
    </source>
</evidence>
<dbReference type="Gene3D" id="3.40.50.300">
    <property type="entry name" value="P-loop containing nucleotide triphosphate hydrolases"/>
    <property type="match status" value="1"/>
</dbReference>
<dbReference type="CDD" id="cd06170">
    <property type="entry name" value="LuxR_C_like"/>
    <property type="match status" value="1"/>
</dbReference>
<feature type="region of interest" description="Disordered" evidence="3">
    <location>
        <begin position="1"/>
        <end position="21"/>
    </location>
</feature>
<dbReference type="GO" id="GO:0005524">
    <property type="term" value="F:ATP binding"/>
    <property type="evidence" value="ECO:0007669"/>
    <property type="project" value="UniProtKB-KW"/>
</dbReference>
<evidence type="ECO:0000313" key="6">
    <source>
        <dbReference type="Proteomes" id="UP000287830"/>
    </source>
</evidence>
<dbReference type="AlphaFoldDB" id="A0A7U9Q1S7"/>
<proteinExistence type="predicted"/>
<evidence type="ECO:0000313" key="5">
    <source>
        <dbReference type="EMBL" id="GCD39968.1"/>
    </source>
</evidence>
<keyword evidence="1" id="KW-0547">Nucleotide-binding</keyword>
<protein>
    <submittedName>
        <fullName evidence="5">Transcriptional regulator</fullName>
    </submittedName>
</protein>
<evidence type="ECO:0000259" key="4">
    <source>
        <dbReference type="PROSITE" id="PS50043"/>
    </source>
</evidence>
<dbReference type="PANTHER" id="PTHR16305">
    <property type="entry name" value="TESTICULAR SOLUBLE ADENYLYL CYCLASE"/>
    <property type="match status" value="1"/>
</dbReference>
<dbReference type="InterPro" id="IPR016032">
    <property type="entry name" value="Sig_transdc_resp-reg_C-effctor"/>
</dbReference>
<dbReference type="Pfam" id="PF13191">
    <property type="entry name" value="AAA_16"/>
    <property type="match status" value="1"/>
</dbReference>
<feature type="domain" description="HTH luxR-type" evidence="4">
    <location>
        <begin position="863"/>
        <end position="928"/>
    </location>
</feature>
<dbReference type="OrthoDB" id="7053960at2"/>
<gene>
    <name evidence="5" type="ORF">OEIGOIKO_07825</name>
</gene>
<dbReference type="SMART" id="SM00421">
    <property type="entry name" value="HTH_LUXR"/>
    <property type="match status" value="1"/>
</dbReference>
<comment type="caution">
    <text evidence="5">The sequence shown here is derived from an EMBL/GenBank/DDBJ whole genome shotgun (WGS) entry which is preliminary data.</text>
</comment>
<accession>A0A7U9Q1S7</accession>
<dbReference type="InterPro" id="IPR027417">
    <property type="entry name" value="P-loop_NTPase"/>
</dbReference>
<dbReference type="GO" id="GO:0004016">
    <property type="term" value="F:adenylate cyclase activity"/>
    <property type="evidence" value="ECO:0007669"/>
    <property type="project" value="TreeGrafter"/>
</dbReference>
<dbReference type="PANTHER" id="PTHR16305:SF35">
    <property type="entry name" value="TRANSCRIPTIONAL ACTIVATOR DOMAIN"/>
    <property type="match status" value="1"/>
</dbReference>
<dbReference type="RefSeq" id="WP_125048774.1">
    <property type="nucleotide sequence ID" value="NZ_BHZC01000001.1"/>
</dbReference>
<dbReference type="EMBL" id="BHZC01000001">
    <property type="protein sequence ID" value="GCD39968.1"/>
    <property type="molecule type" value="Genomic_DNA"/>
</dbReference>
<reference evidence="5 6" key="1">
    <citation type="submission" date="2018-11" db="EMBL/GenBank/DDBJ databases">
        <title>Whole genome sequence of Streptomyces chrestomyceticus NBRC 13444(T).</title>
        <authorList>
            <person name="Komaki H."/>
            <person name="Tamura T."/>
        </authorList>
    </citation>
    <scope>NUCLEOTIDE SEQUENCE [LARGE SCALE GENOMIC DNA]</scope>
    <source>
        <strain evidence="5 6">NBRC 13444</strain>
    </source>
</reference>
<dbReference type="InterPro" id="IPR036388">
    <property type="entry name" value="WH-like_DNA-bd_sf"/>
</dbReference>
<organism evidence="5 6">
    <name type="scientific">Streptomyces chrestomyceticus JCM 4735</name>
    <dbReference type="NCBI Taxonomy" id="1306181"/>
    <lineage>
        <taxon>Bacteria</taxon>
        <taxon>Bacillati</taxon>
        <taxon>Actinomycetota</taxon>
        <taxon>Actinomycetes</taxon>
        <taxon>Kitasatosporales</taxon>
        <taxon>Streptomycetaceae</taxon>
        <taxon>Streptomyces</taxon>
    </lineage>
</organism>
<dbReference type="PRINTS" id="PR00038">
    <property type="entry name" value="HTHLUXR"/>
</dbReference>
<sequence length="931" mass="98436">MDGRRRTSGWSPLSRPAGPGLVGRGRERRLIDDLLAAGADGGAALLLWGEPGVGKTALLEYAAEQAGEAALWARGIESETVLPFAALADLLLPFGAEFRELPGVQRAALESCLALSGEPLANPYAACMGALNVLAALGEKKPVAVLVDDLQWVDPSSQRVLLFVARRVAGERVALAFTSREEPGEPGAPHSLPSVEVTGLSRNECGQLLRRSGVVTAPTVEADLVKISGGNPLALLEAARSLTPEQARGEEPMQNPPSLGRHLERAWSARINALPEATRQALTVLAAHRSTALAGLCEALGVLGLSLSALCPAEEDGLVTSTGDGLDFRHPVLRPLVLGRAPLAHRLAAFGALAQVSRGPLHAWYRAAAATGPDAPAAAALAEAAEEARRRSAFEESALAWRRAAELTEDRVARADLLHRAASDAFLGGSASSSQWCEEALRTTTEPFVRADIELLLGRIHTWNGEPARAYELLAEAARAIRRTDAVRACVLLAEAVVPASMDGRVAAAVRTAEDSFRLASESGPDRWLSMALLGSALAVSGQIGRGVAMLGAADGHCTGDPVRNQQLYALAGQAWNWVEDRDRSRRLLNSAVESARRHSAPGVLPFTLAVRSDLEARVGHWNAGYGDATEALHWSEELGQISCVGYSLACLARLDALRGDRVRCEEQVGRARREIGGYGIGCLERHLTAALGLAALAQGDHCAAADQLEQSFALVTAQGVGNPLVVPCAADLVEAQLRTGNTARAGEVADWLEERARATGLAAAEAAAARCRGLLAASYEAARTAFAAALAAHERIREPFEQARTLLCEAELLRRYRHPAAARAPLASALARFESLGAVPWARRAAGELAATGAPPTAPAAPDGVWELLTPQEFQVARAVARGLNNTEAAVSLFVSRKTVEAHLTRVYRKLGVRSRTELTRLMASGELVD</sequence>
<evidence type="ECO:0000256" key="1">
    <source>
        <dbReference type="ARBA" id="ARBA00022741"/>
    </source>
</evidence>
<dbReference type="Proteomes" id="UP000287830">
    <property type="component" value="Unassembled WGS sequence"/>
</dbReference>